<comment type="caution">
    <text evidence="3">The sequence shown here is derived from an EMBL/GenBank/DDBJ whole genome shotgun (WGS) entry which is preliminary data.</text>
</comment>
<protein>
    <submittedName>
        <fullName evidence="3">Uncharacterized protein</fullName>
    </submittedName>
</protein>
<dbReference type="Proteomes" id="UP001642484">
    <property type="component" value="Unassembled WGS sequence"/>
</dbReference>
<evidence type="ECO:0000313" key="3">
    <source>
        <dbReference type="EMBL" id="CAK9111599.1"/>
    </source>
</evidence>
<sequence length="1738" mass="194264">MGASEARVLRTLRAVLLALHVATVHTVREGHIPAAAHLQQHPEDGLQCLREDNLDLVGKLDADERYILREVIPTSDDTSGDLYVFCEQIQVHSLNARVHLKRVGEDEFEFKLTGNKRRQGRPEQVASGEASFMIRGFEILTTSKLISWAAYLTANADQLRKGQSGKIFFNLSGRLRARKVKGHWETELVSTRVGFWKLQLPRQKVIDFALNNWNLEKRILDELYGVIKEALPVNFLAVLTYLPLQGYNNPRGAMPGEFRDQRRGPQEQEDLDIKVTLHVDAKMKEPNGKLSVKTLFQFKMQVDPVPLLDVLVQHFDVKEMAMEAVRKLLNSQDVIESWALGSPEQFLETLRQYRFVLSDAVRQLVTKEGASIEDLIPFLLEAAEQRANDILVSGLAPLVKAHKAGEHGLLNNFSANLLSTASWRGATRLLEASLEPGEATLFRVPKHDHLVLEMNRSLLENLGLRGRLPVPVKDTASELTIEGVTFDSRTLRVRRGHVTNWRHPENENGDRSWEVESLELANMLLQLPQAAVRRFNATLDRIRVIFQDELVQVKGLDDGLQVKKLKPRQPPLTALARLRSGAPERADGQVPVRWQRTIEHVEMELLDFVDSVSTTLFLTIKGTGQGGLELSVEGPLHFEVEMKPFLQEHLASRPRQDFGYIFFHTVLHLHGTSDSQVHLHPGLVIVVLNCGFLRVIQWPLPLDKLERLNPSYQILLDLSGLRKPNPLETKDEMQCLRLRLGGAGDVAFFILLEPAAARDFLCPTRAAHHRSQSRDPLFQVSRLCERLVKSGTLRRVFSCLRRAVLVPVLVGTKLGDGGLTDSHPAARRRFGDAAQLRTFASSKSWGYFKKTGTCSVVVSRRLRLLARASLVFLRGRWGHQATDLYDALLAQHRRFRDVRAPGWAYGSHEASEEPFVLRPGVRQMNLQQALTISFSLAETNATTHVERAEHARSTRRVAGTAGDASGARVEAHSQEEATEAARASSLRAARLAARAPSEPEPPHGSKELLKCRAEEAMHLHWPPEHHHAAVLKLAVPTKALGDVFVQVKRMQLLTADLHLLLLRESDTSFSLEVGGPKENGAGGLRIYLQDVDFAASDYPTSSMLLRALGAVHILPFWNIYDTDGELRSSLLHSGVVNARIKLKMHFHLVDGHWQMNVGALSDVKVVFEEGGAVQQLLNVLIGTFDDGDLGDWMMHELWDYLVKYFPETVGQVLTEVSQHDGPLKQKFTLWGRCAEFDGLSKCKRDEVQMEIWAITQVDVAADALFPQYQSKCKAGCQDTVALSLLKSYVDCTDQQGADGADAEGGALLDGSLLEAKLDVNVHEGRAEVTADGRAAAPQRMLRCFLGKAVSDALAPPNQTSTVAGSFGMTEPGVFKIQEVDLERLRLPLSSVFGEEAFEFSTHVKNAVLRLNSTTGVVDAMDGSIEVDLDQAQGLTLKPSTEPKVSMTISRSYLQSLFKAWGEAYPRPRNVRSGPEHMPDGVVPWRFRRPRVEPIRRLDVATLLQKAELKSSFKVFSRGQERLGGRVALTFAATMEFPQDVWRALLNRRTYDLGFLSLSMLGQWAGAKHEPLQPALLEISCGRVRVYAVRGTKGPYKTVLFSRDLFDIFQASADQLPVFPDIGEMICWEASGSHSVRKHGRSAFCPKSTFDLKRLQEVLYLSISRFSHLPEAVELAEGADAKAEAISGLKAEGIKLYRDSTWFRRYDPLDDSSHFPELPASQRHVQTPLQRWRELTAGA</sequence>
<keyword evidence="4" id="KW-1185">Reference proteome</keyword>
<proteinExistence type="predicted"/>
<dbReference type="EMBL" id="CAXAMN010027583">
    <property type="protein sequence ID" value="CAK9111599.1"/>
    <property type="molecule type" value="Genomic_DNA"/>
</dbReference>
<organism evidence="3 4">
    <name type="scientific">Durusdinium trenchii</name>
    <dbReference type="NCBI Taxonomy" id="1381693"/>
    <lineage>
        <taxon>Eukaryota</taxon>
        <taxon>Sar</taxon>
        <taxon>Alveolata</taxon>
        <taxon>Dinophyceae</taxon>
        <taxon>Suessiales</taxon>
        <taxon>Symbiodiniaceae</taxon>
        <taxon>Durusdinium</taxon>
    </lineage>
</organism>
<feature type="region of interest" description="Disordered" evidence="1">
    <location>
        <begin position="944"/>
        <end position="977"/>
    </location>
</feature>
<keyword evidence="2" id="KW-0732">Signal</keyword>
<accession>A0ABP0SGV6</accession>
<gene>
    <name evidence="3" type="ORF">CCMP2556_LOCUS51786</name>
</gene>
<evidence type="ECO:0000256" key="1">
    <source>
        <dbReference type="SAM" id="MobiDB-lite"/>
    </source>
</evidence>
<evidence type="ECO:0000256" key="2">
    <source>
        <dbReference type="SAM" id="SignalP"/>
    </source>
</evidence>
<reference evidence="3 4" key="1">
    <citation type="submission" date="2024-02" db="EMBL/GenBank/DDBJ databases">
        <authorList>
            <person name="Chen Y."/>
            <person name="Shah S."/>
            <person name="Dougan E. K."/>
            <person name="Thang M."/>
            <person name="Chan C."/>
        </authorList>
    </citation>
    <scope>NUCLEOTIDE SEQUENCE [LARGE SCALE GENOMIC DNA]</scope>
</reference>
<name>A0ABP0SGV6_9DINO</name>
<feature type="signal peptide" evidence="2">
    <location>
        <begin position="1"/>
        <end position="26"/>
    </location>
</feature>
<feature type="chain" id="PRO_5045195240" evidence="2">
    <location>
        <begin position="27"/>
        <end position="1738"/>
    </location>
</feature>
<evidence type="ECO:0000313" key="4">
    <source>
        <dbReference type="Proteomes" id="UP001642484"/>
    </source>
</evidence>